<evidence type="ECO:0000313" key="1">
    <source>
        <dbReference type="EMBL" id="GMN61798.1"/>
    </source>
</evidence>
<dbReference type="EMBL" id="BTGU01000117">
    <property type="protein sequence ID" value="GMN61798.1"/>
    <property type="molecule type" value="Genomic_DNA"/>
</dbReference>
<comment type="caution">
    <text evidence="1">The sequence shown here is derived from an EMBL/GenBank/DDBJ whole genome shotgun (WGS) entry which is preliminary data.</text>
</comment>
<gene>
    <name evidence="1" type="ORF">TIFTF001_030892</name>
</gene>
<sequence length="77" mass="8465">MSIFRGCTQIHVYASDAQWCPIHRCGDAYTLDTGNGSRSFSSTPSQPPEEMTRCHLYTSYTIDLLGPSTFDPSSAPC</sequence>
<accession>A0AA88DUK5</accession>
<protein>
    <submittedName>
        <fullName evidence="1">Uncharacterized protein</fullName>
    </submittedName>
</protein>
<proteinExistence type="predicted"/>
<evidence type="ECO:0000313" key="2">
    <source>
        <dbReference type="Proteomes" id="UP001187192"/>
    </source>
</evidence>
<reference evidence="1" key="1">
    <citation type="submission" date="2023-07" db="EMBL/GenBank/DDBJ databases">
        <title>draft genome sequence of fig (Ficus carica).</title>
        <authorList>
            <person name="Takahashi T."/>
            <person name="Nishimura K."/>
        </authorList>
    </citation>
    <scope>NUCLEOTIDE SEQUENCE</scope>
</reference>
<dbReference type="AlphaFoldDB" id="A0AA88DUK5"/>
<organism evidence="1 2">
    <name type="scientific">Ficus carica</name>
    <name type="common">Common fig</name>
    <dbReference type="NCBI Taxonomy" id="3494"/>
    <lineage>
        <taxon>Eukaryota</taxon>
        <taxon>Viridiplantae</taxon>
        <taxon>Streptophyta</taxon>
        <taxon>Embryophyta</taxon>
        <taxon>Tracheophyta</taxon>
        <taxon>Spermatophyta</taxon>
        <taxon>Magnoliopsida</taxon>
        <taxon>eudicotyledons</taxon>
        <taxon>Gunneridae</taxon>
        <taxon>Pentapetalae</taxon>
        <taxon>rosids</taxon>
        <taxon>fabids</taxon>
        <taxon>Rosales</taxon>
        <taxon>Moraceae</taxon>
        <taxon>Ficeae</taxon>
        <taxon>Ficus</taxon>
    </lineage>
</organism>
<dbReference type="Proteomes" id="UP001187192">
    <property type="component" value="Unassembled WGS sequence"/>
</dbReference>
<name>A0AA88DUK5_FICCA</name>
<keyword evidence="2" id="KW-1185">Reference proteome</keyword>